<organism evidence="2 3">
    <name type="scientific">Iris pallida</name>
    <name type="common">Sweet iris</name>
    <dbReference type="NCBI Taxonomy" id="29817"/>
    <lineage>
        <taxon>Eukaryota</taxon>
        <taxon>Viridiplantae</taxon>
        <taxon>Streptophyta</taxon>
        <taxon>Embryophyta</taxon>
        <taxon>Tracheophyta</taxon>
        <taxon>Spermatophyta</taxon>
        <taxon>Magnoliopsida</taxon>
        <taxon>Liliopsida</taxon>
        <taxon>Asparagales</taxon>
        <taxon>Iridaceae</taxon>
        <taxon>Iridoideae</taxon>
        <taxon>Irideae</taxon>
        <taxon>Iris</taxon>
    </lineage>
</organism>
<dbReference type="Proteomes" id="UP001140949">
    <property type="component" value="Unassembled WGS sequence"/>
</dbReference>
<comment type="caution">
    <text evidence="2">The sequence shown here is derived from an EMBL/GenBank/DDBJ whole genome shotgun (WGS) entry which is preliminary data.</text>
</comment>
<keyword evidence="3" id="KW-1185">Reference proteome</keyword>
<proteinExistence type="predicted"/>
<accession>A0AAX6FPV6</accession>
<name>A0AAX6FPV6_IRIPA</name>
<sequence>MIRGKSIPSWSDGGSYSFSKVDYLFDIRDIWSLISDNTFLVRDSQGNNYSVYFDIENQIFEIDNDNFFLSELESVFSFFLIVGLRVTIITIIIPCMILNPVGIIIFIVALIVIFVVKSVLIITFFGTDNYSDSYIYSFICIESGI</sequence>
<keyword evidence="1" id="KW-1133">Transmembrane helix</keyword>
<feature type="transmembrane region" description="Helical" evidence="1">
    <location>
        <begin position="75"/>
        <end position="97"/>
    </location>
</feature>
<feature type="transmembrane region" description="Helical" evidence="1">
    <location>
        <begin position="104"/>
        <end position="126"/>
    </location>
</feature>
<keyword evidence="1" id="KW-0812">Transmembrane</keyword>
<protein>
    <submittedName>
        <fullName evidence="2">Uncharacterized protein</fullName>
    </submittedName>
</protein>
<evidence type="ECO:0000256" key="1">
    <source>
        <dbReference type="SAM" id="Phobius"/>
    </source>
</evidence>
<dbReference type="AlphaFoldDB" id="A0AAX6FPV6"/>
<reference evidence="2" key="2">
    <citation type="submission" date="2023-04" db="EMBL/GenBank/DDBJ databases">
        <authorList>
            <person name="Bruccoleri R.E."/>
            <person name="Oakeley E.J."/>
            <person name="Faust A.-M."/>
            <person name="Dessus-Babus S."/>
            <person name="Altorfer M."/>
            <person name="Burckhardt D."/>
            <person name="Oertli M."/>
            <person name="Naumann U."/>
            <person name="Petersen F."/>
            <person name="Wong J."/>
        </authorList>
    </citation>
    <scope>NUCLEOTIDE SEQUENCE</scope>
    <source>
        <strain evidence="2">GSM-AAB239-AS_SAM_17_03QT</strain>
        <tissue evidence="2">Leaf</tissue>
    </source>
</reference>
<keyword evidence="1" id="KW-0472">Membrane</keyword>
<gene>
    <name evidence="2" type="ORF">M6B38_406905</name>
</gene>
<reference evidence="2" key="1">
    <citation type="journal article" date="2023" name="GigaByte">
        <title>Genome assembly of the bearded iris, Iris pallida Lam.</title>
        <authorList>
            <person name="Bruccoleri R.E."/>
            <person name="Oakeley E.J."/>
            <person name="Faust A.M.E."/>
            <person name="Altorfer M."/>
            <person name="Dessus-Babus S."/>
            <person name="Burckhardt D."/>
            <person name="Oertli M."/>
            <person name="Naumann U."/>
            <person name="Petersen F."/>
            <person name="Wong J."/>
        </authorList>
    </citation>
    <scope>NUCLEOTIDE SEQUENCE</scope>
    <source>
        <strain evidence="2">GSM-AAB239-AS_SAM_17_03QT</strain>
    </source>
</reference>
<dbReference type="EMBL" id="JANAVB010027220">
    <property type="protein sequence ID" value="KAJ6818369.1"/>
    <property type="molecule type" value="Genomic_DNA"/>
</dbReference>
<evidence type="ECO:0000313" key="2">
    <source>
        <dbReference type="EMBL" id="KAJ6818369.1"/>
    </source>
</evidence>
<evidence type="ECO:0000313" key="3">
    <source>
        <dbReference type="Proteomes" id="UP001140949"/>
    </source>
</evidence>